<feature type="transmembrane region" description="Helical" evidence="1">
    <location>
        <begin position="495"/>
        <end position="514"/>
    </location>
</feature>
<keyword evidence="4" id="KW-1185">Reference proteome</keyword>
<dbReference type="EMBL" id="JAGPNK010000009">
    <property type="protein sequence ID" value="KAH7313870.1"/>
    <property type="molecule type" value="Genomic_DNA"/>
</dbReference>
<keyword evidence="2" id="KW-0732">Signal</keyword>
<accession>A0A8K0SSP6</accession>
<dbReference type="OrthoDB" id="3525430at2759"/>
<organism evidence="3 4">
    <name type="scientific">Stachybotrys elegans</name>
    <dbReference type="NCBI Taxonomy" id="80388"/>
    <lineage>
        <taxon>Eukaryota</taxon>
        <taxon>Fungi</taxon>
        <taxon>Dikarya</taxon>
        <taxon>Ascomycota</taxon>
        <taxon>Pezizomycotina</taxon>
        <taxon>Sordariomycetes</taxon>
        <taxon>Hypocreomycetidae</taxon>
        <taxon>Hypocreales</taxon>
        <taxon>Stachybotryaceae</taxon>
        <taxon>Stachybotrys</taxon>
    </lineage>
</organism>
<reference evidence="3" key="1">
    <citation type="journal article" date="2021" name="Nat. Commun.">
        <title>Genetic determinants of endophytism in the Arabidopsis root mycobiome.</title>
        <authorList>
            <person name="Mesny F."/>
            <person name="Miyauchi S."/>
            <person name="Thiergart T."/>
            <person name="Pickel B."/>
            <person name="Atanasova L."/>
            <person name="Karlsson M."/>
            <person name="Huettel B."/>
            <person name="Barry K.W."/>
            <person name="Haridas S."/>
            <person name="Chen C."/>
            <person name="Bauer D."/>
            <person name="Andreopoulos W."/>
            <person name="Pangilinan J."/>
            <person name="LaButti K."/>
            <person name="Riley R."/>
            <person name="Lipzen A."/>
            <person name="Clum A."/>
            <person name="Drula E."/>
            <person name="Henrissat B."/>
            <person name="Kohler A."/>
            <person name="Grigoriev I.V."/>
            <person name="Martin F.M."/>
            <person name="Hacquard S."/>
        </authorList>
    </citation>
    <scope>NUCLEOTIDE SEQUENCE</scope>
    <source>
        <strain evidence="3">MPI-CAGE-CH-0235</strain>
    </source>
</reference>
<evidence type="ECO:0000256" key="1">
    <source>
        <dbReference type="SAM" id="Phobius"/>
    </source>
</evidence>
<feature type="transmembrane region" description="Helical" evidence="1">
    <location>
        <begin position="417"/>
        <end position="436"/>
    </location>
</feature>
<evidence type="ECO:0000256" key="2">
    <source>
        <dbReference type="SAM" id="SignalP"/>
    </source>
</evidence>
<sequence>MRPLTALCLLLTAVGRGAASDETLDLAPATSDIHLSKNFHGWVNPEDLHPMPQCIEQQNQTLWLDTLTKCTRKRCIWNIGAICFRHQWLTELSCLSSEFSPAVVREYLPYCGRSVLAKAQLYHWISHATGRMWLGEVGDSTGLDYLTSASLPQGYTHVNTASRAPWCLKGSSSFRSMESFGHVVGSCSFVSSTQVIGNAARPWEYRESQHSMVALASEVVGYDLTGSLIWPSSYFDIECLCHAFSTDWLEDPCLESEDLELTKEHLWLNATCESASLPDWWTDRLKVLDSRFISVREWKWPACLEDMPDKITELPNQCATDVCAVDSDGYCQVQRAVDRSCFCRNINFNSCSGSCHVFETRIDYVNWLHDLCGAVEDWHGLPNDWRSLAAPTVSDMIPWEWSLLPTNEAGQCASNTWKLGSIALVNLTTLLALLFGKRSGSIHRLSLDFLSSSPVESWPLLGIANAALQLLAYYLTAVGIQQVPGYEDIPTMQLALLWCTLPRLGWLSILAAVLQKPRVMSLSLALSCFLSETIMQCFASYYILVTFTYAQQHNLFFSSLDDTERGGSARLMYFGTYLWLLAIAWPFIQIVRAAYIMGTLDGSGESDSLDARRGHTTKRIAQELARQREESLAWLGQRIGHAWEDDKTPERAPLVAGKTQAKLYIAMLANMLCLWVAQCVFWAGFIGLSGDL</sequence>
<name>A0A8K0SSP6_9HYPO</name>
<evidence type="ECO:0000313" key="4">
    <source>
        <dbReference type="Proteomes" id="UP000813444"/>
    </source>
</evidence>
<gene>
    <name evidence="3" type="ORF">B0I35DRAFT_436034</name>
</gene>
<dbReference type="AlphaFoldDB" id="A0A8K0SSP6"/>
<comment type="caution">
    <text evidence="3">The sequence shown here is derived from an EMBL/GenBank/DDBJ whole genome shotgun (WGS) entry which is preliminary data.</text>
</comment>
<keyword evidence="1" id="KW-0812">Transmembrane</keyword>
<dbReference type="Proteomes" id="UP000813444">
    <property type="component" value="Unassembled WGS sequence"/>
</dbReference>
<protein>
    <recommendedName>
        <fullName evidence="5">Extracellular membrane protein CFEM domain-containing protein</fullName>
    </recommendedName>
</protein>
<evidence type="ECO:0000313" key="3">
    <source>
        <dbReference type="EMBL" id="KAH7313870.1"/>
    </source>
</evidence>
<keyword evidence="1" id="KW-1133">Transmembrane helix</keyword>
<proteinExistence type="predicted"/>
<feature type="transmembrane region" description="Helical" evidence="1">
    <location>
        <begin position="526"/>
        <end position="550"/>
    </location>
</feature>
<evidence type="ECO:0008006" key="5">
    <source>
        <dbReference type="Google" id="ProtNLM"/>
    </source>
</evidence>
<feature type="transmembrane region" description="Helical" evidence="1">
    <location>
        <begin position="457"/>
        <end position="475"/>
    </location>
</feature>
<feature type="transmembrane region" description="Helical" evidence="1">
    <location>
        <begin position="570"/>
        <end position="588"/>
    </location>
</feature>
<feature type="transmembrane region" description="Helical" evidence="1">
    <location>
        <begin position="663"/>
        <end position="688"/>
    </location>
</feature>
<feature type="chain" id="PRO_5035437192" description="Extracellular membrane protein CFEM domain-containing protein" evidence="2">
    <location>
        <begin position="20"/>
        <end position="692"/>
    </location>
</feature>
<keyword evidence="1" id="KW-0472">Membrane</keyword>
<feature type="signal peptide" evidence="2">
    <location>
        <begin position="1"/>
        <end position="19"/>
    </location>
</feature>